<dbReference type="AlphaFoldDB" id="A0A7J8LVN1"/>
<accession>A0A7J8LVN1</accession>
<evidence type="ECO:0008006" key="4">
    <source>
        <dbReference type="Google" id="ProtNLM"/>
    </source>
</evidence>
<protein>
    <recommendedName>
        <fullName evidence="4">Retrotransposon gag domain-containing protein</fullName>
    </recommendedName>
</protein>
<dbReference type="EMBL" id="JABEZX010000005">
    <property type="protein sequence ID" value="MBA0556443.1"/>
    <property type="molecule type" value="Genomic_DNA"/>
</dbReference>
<organism evidence="2 3">
    <name type="scientific">Gossypium lobatum</name>
    <dbReference type="NCBI Taxonomy" id="34289"/>
    <lineage>
        <taxon>Eukaryota</taxon>
        <taxon>Viridiplantae</taxon>
        <taxon>Streptophyta</taxon>
        <taxon>Embryophyta</taxon>
        <taxon>Tracheophyta</taxon>
        <taxon>Spermatophyta</taxon>
        <taxon>Magnoliopsida</taxon>
        <taxon>eudicotyledons</taxon>
        <taxon>Gunneridae</taxon>
        <taxon>Pentapetalae</taxon>
        <taxon>rosids</taxon>
        <taxon>malvids</taxon>
        <taxon>Malvales</taxon>
        <taxon>Malvaceae</taxon>
        <taxon>Malvoideae</taxon>
        <taxon>Gossypium</taxon>
    </lineage>
</organism>
<gene>
    <name evidence="2" type="ORF">Golob_026544</name>
</gene>
<evidence type="ECO:0000313" key="3">
    <source>
        <dbReference type="Proteomes" id="UP000593572"/>
    </source>
</evidence>
<sequence>MVDMKDSVDAIDGCIDNKGENKQTKRNNALETMVMALKEETMAKAKALNTRVEELEGELALCRAVMGNGVASASLNYEDVSKLKEFMGTSSTCDVDNFLWRMEKYFYAKGIMDDAVKVNTTSMFLTDIALLWW</sequence>
<keyword evidence="3" id="KW-1185">Reference proteome</keyword>
<proteinExistence type="predicted"/>
<feature type="coiled-coil region" evidence="1">
    <location>
        <begin position="38"/>
        <end position="65"/>
    </location>
</feature>
<dbReference type="Proteomes" id="UP000593572">
    <property type="component" value="Unassembled WGS sequence"/>
</dbReference>
<keyword evidence="1" id="KW-0175">Coiled coil</keyword>
<evidence type="ECO:0000256" key="1">
    <source>
        <dbReference type="SAM" id="Coils"/>
    </source>
</evidence>
<comment type="caution">
    <text evidence="2">The sequence shown here is derived from an EMBL/GenBank/DDBJ whole genome shotgun (WGS) entry which is preliminary data.</text>
</comment>
<name>A0A7J8LVN1_9ROSI</name>
<reference evidence="2 3" key="1">
    <citation type="journal article" date="2019" name="Genome Biol. Evol.">
        <title>Insights into the evolution of the New World diploid cottons (Gossypium, subgenus Houzingenia) based on genome sequencing.</title>
        <authorList>
            <person name="Grover C.E."/>
            <person name="Arick M.A. 2nd"/>
            <person name="Thrash A."/>
            <person name="Conover J.L."/>
            <person name="Sanders W.S."/>
            <person name="Peterson D.G."/>
            <person name="Frelichowski J.E."/>
            <person name="Scheffler J.A."/>
            <person name="Scheffler B.E."/>
            <person name="Wendel J.F."/>
        </authorList>
    </citation>
    <scope>NUCLEOTIDE SEQUENCE [LARGE SCALE GENOMIC DNA]</scope>
    <source>
        <strain evidence="2">157</strain>
        <tissue evidence="2">Leaf</tissue>
    </source>
</reference>
<evidence type="ECO:0000313" key="2">
    <source>
        <dbReference type="EMBL" id="MBA0556443.1"/>
    </source>
</evidence>